<dbReference type="AlphaFoldDB" id="A0A3M2IX97"/>
<comment type="caution">
    <text evidence="2">The sequence shown here is derived from an EMBL/GenBank/DDBJ whole genome shotgun (WGS) entry which is preliminary data.</text>
</comment>
<dbReference type="PROSITE" id="PS51708">
    <property type="entry name" value="CHAD"/>
    <property type="match status" value="1"/>
</dbReference>
<gene>
    <name evidence="2" type="ORF">EBM89_19590</name>
</gene>
<dbReference type="PANTHER" id="PTHR39339:SF1">
    <property type="entry name" value="CHAD DOMAIN-CONTAINING PROTEIN"/>
    <property type="match status" value="1"/>
</dbReference>
<reference evidence="2 3" key="1">
    <citation type="submission" date="2018-10" db="EMBL/GenBank/DDBJ databases">
        <title>Isolation, diversity and antifungal activity of actinobacteria from wheat.</title>
        <authorList>
            <person name="Han C."/>
        </authorList>
    </citation>
    <scope>NUCLEOTIDE SEQUENCE [LARGE SCALE GENOMIC DNA]</scope>
    <source>
        <strain evidence="2 3">NEAU-YY56</strain>
    </source>
</reference>
<organism evidence="2 3">
    <name type="scientific">Cellulomonas triticagri</name>
    <dbReference type="NCBI Taxonomy" id="2483352"/>
    <lineage>
        <taxon>Bacteria</taxon>
        <taxon>Bacillati</taxon>
        <taxon>Actinomycetota</taxon>
        <taxon>Actinomycetes</taxon>
        <taxon>Micrococcales</taxon>
        <taxon>Cellulomonadaceae</taxon>
        <taxon>Cellulomonas</taxon>
    </lineage>
</organism>
<dbReference type="Gene3D" id="2.40.320.10">
    <property type="entry name" value="Hypothetical Protein Pfu-838710-001"/>
    <property type="match status" value="1"/>
</dbReference>
<dbReference type="OrthoDB" id="9777271at2"/>
<sequence length="384" mass="41437">MAAVHREVERAYPAAPDADLPALVDLVPDGGTPLTESVTTDVLTATYVDTADLRLTAAGLTLRDRSGGRDAGWHLKVPAAGRGARTEVRHPPGGPGHVVPEPLQALVRAVTTGEPLHPVAEVVTRRRAVRLVDATGRVLLELADDHVTARRLRPAEGGGSAASAPVTWREVEIELVDGDEDLLDVVEDGLRAAGLGPARSGTKVGRVLPAPDAPARATPDRRSSAGEVLAAYLAAQVHRLVEQDLAVRLDAPDAVHQMRVAARRLRTALRTFRPLLDREVTDPLRDELRLLGRVLGTARDAQVLRDRVADLDEAPVADLDARHRTAQEAVLRALGSTRYLTLVRGLTALAADPPLRDRPRTRRRATRVLPALVARRDRKVRRAL</sequence>
<dbReference type="InterPro" id="IPR023577">
    <property type="entry name" value="CYTH_domain"/>
</dbReference>
<dbReference type="Gene3D" id="1.40.20.10">
    <property type="entry name" value="CHAD domain"/>
    <property type="match status" value="1"/>
</dbReference>
<dbReference type="InterPro" id="IPR007899">
    <property type="entry name" value="CHAD_dom"/>
</dbReference>
<dbReference type="Pfam" id="PF01928">
    <property type="entry name" value="CYTH"/>
    <property type="match status" value="1"/>
</dbReference>
<dbReference type="PANTHER" id="PTHR39339">
    <property type="entry name" value="SLR1444 PROTEIN"/>
    <property type="match status" value="1"/>
</dbReference>
<dbReference type="SUPFAM" id="SSF55154">
    <property type="entry name" value="CYTH-like phosphatases"/>
    <property type="match status" value="1"/>
</dbReference>
<evidence type="ECO:0000313" key="2">
    <source>
        <dbReference type="EMBL" id="RMI03415.1"/>
    </source>
</evidence>
<dbReference type="RefSeq" id="WP_122151266.1">
    <property type="nucleotide sequence ID" value="NZ_RFFI01000187.1"/>
</dbReference>
<name>A0A3M2IX97_9CELL</name>
<dbReference type="EMBL" id="RFFI01000187">
    <property type="protein sequence ID" value="RMI03415.1"/>
    <property type="molecule type" value="Genomic_DNA"/>
</dbReference>
<dbReference type="Pfam" id="PF05235">
    <property type="entry name" value="CHAD"/>
    <property type="match status" value="1"/>
</dbReference>
<evidence type="ECO:0000313" key="3">
    <source>
        <dbReference type="Proteomes" id="UP000269289"/>
    </source>
</evidence>
<proteinExistence type="predicted"/>
<protein>
    <submittedName>
        <fullName evidence="2">CHAD domain-containing protein</fullName>
    </submittedName>
</protein>
<dbReference type="Proteomes" id="UP000269289">
    <property type="component" value="Unassembled WGS sequence"/>
</dbReference>
<dbReference type="SMART" id="SM00880">
    <property type="entry name" value="CHAD"/>
    <property type="match status" value="1"/>
</dbReference>
<feature type="non-terminal residue" evidence="2">
    <location>
        <position position="384"/>
    </location>
</feature>
<dbReference type="CDD" id="cd07374">
    <property type="entry name" value="CYTH-like_Pase"/>
    <property type="match status" value="1"/>
</dbReference>
<accession>A0A3M2IX97</accession>
<dbReference type="InterPro" id="IPR033469">
    <property type="entry name" value="CYTH-like_dom_sf"/>
</dbReference>
<dbReference type="InterPro" id="IPR038186">
    <property type="entry name" value="CHAD_dom_sf"/>
</dbReference>
<evidence type="ECO:0000259" key="1">
    <source>
        <dbReference type="PROSITE" id="PS51708"/>
    </source>
</evidence>
<keyword evidence="3" id="KW-1185">Reference proteome</keyword>
<feature type="domain" description="CHAD" evidence="1">
    <location>
        <begin position="222"/>
        <end position="384"/>
    </location>
</feature>
<dbReference type="SMART" id="SM01118">
    <property type="entry name" value="CYTH"/>
    <property type="match status" value="1"/>
</dbReference>